<dbReference type="Proteomes" id="UP000255265">
    <property type="component" value="Unassembled WGS sequence"/>
</dbReference>
<sequence length="213" mass="23013">MLEPLPLLRTGTDERVAVRRCLFPPVPARHGSATARADGARPGGELSGSRAALVTLPDLWAIRAAYGEDVATGASRELLRRLRQAVTDPRRVAVLAEDCFVAWPCTPDAHQERQRLADLVRALGRPMWPEGIGCVAAVDAEWVDLAGSEGEELDPWDAGHLRTIAALRAPARPTVDADWLRRYRCGMDGAVRAGAHTWAAAQRPPVTALAHAD</sequence>
<evidence type="ECO:0000313" key="1">
    <source>
        <dbReference type="EMBL" id="RDI28539.1"/>
    </source>
</evidence>
<gene>
    <name evidence="1" type="ORF">DFR41_101294</name>
</gene>
<dbReference type="EMBL" id="QQAV01000001">
    <property type="protein sequence ID" value="RDI28539.1"/>
    <property type="molecule type" value="Genomic_DNA"/>
</dbReference>
<accession>A0A370FQ98</accession>
<keyword evidence="2" id="KW-1185">Reference proteome</keyword>
<dbReference type="RefSeq" id="WP_114801440.1">
    <property type="nucleotide sequence ID" value="NZ_QQAV01000001.1"/>
</dbReference>
<name>A0A370FQ98_9BURK</name>
<dbReference type="AlphaFoldDB" id="A0A370FQ98"/>
<evidence type="ECO:0000313" key="2">
    <source>
        <dbReference type="Proteomes" id="UP000255265"/>
    </source>
</evidence>
<organism evidence="1 2">
    <name type="scientific">Pseudacidovorax intermedius</name>
    <dbReference type="NCBI Taxonomy" id="433924"/>
    <lineage>
        <taxon>Bacteria</taxon>
        <taxon>Pseudomonadati</taxon>
        <taxon>Pseudomonadota</taxon>
        <taxon>Betaproteobacteria</taxon>
        <taxon>Burkholderiales</taxon>
        <taxon>Comamonadaceae</taxon>
        <taxon>Pseudacidovorax</taxon>
    </lineage>
</organism>
<dbReference type="OrthoDB" id="1673646at2"/>
<reference evidence="1 2" key="1">
    <citation type="submission" date="2018-07" db="EMBL/GenBank/DDBJ databases">
        <title>Genomic Encyclopedia of Type Strains, Phase IV (KMG-IV): sequencing the most valuable type-strain genomes for metagenomic binning, comparative biology and taxonomic classification.</title>
        <authorList>
            <person name="Goeker M."/>
        </authorList>
    </citation>
    <scope>NUCLEOTIDE SEQUENCE [LARGE SCALE GENOMIC DNA]</scope>
    <source>
        <strain evidence="1 2">DSM 21352</strain>
    </source>
</reference>
<comment type="caution">
    <text evidence="1">The sequence shown here is derived from an EMBL/GenBank/DDBJ whole genome shotgun (WGS) entry which is preliminary data.</text>
</comment>
<protein>
    <submittedName>
        <fullName evidence="1">Uncharacterized protein</fullName>
    </submittedName>
</protein>
<proteinExistence type="predicted"/>